<dbReference type="Proteomes" id="UP000281553">
    <property type="component" value="Unassembled WGS sequence"/>
</dbReference>
<keyword evidence="2" id="KW-1185">Reference proteome</keyword>
<dbReference type="EMBL" id="UYRU01099457">
    <property type="protein sequence ID" value="VDN40743.1"/>
    <property type="molecule type" value="Genomic_DNA"/>
</dbReference>
<reference evidence="1 2" key="1">
    <citation type="submission" date="2018-11" db="EMBL/GenBank/DDBJ databases">
        <authorList>
            <consortium name="Pathogen Informatics"/>
        </authorList>
    </citation>
    <scope>NUCLEOTIDE SEQUENCE [LARGE SCALE GENOMIC DNA]</scope>
</reference>
<feature type="non-terminal residue" evidence="1">
    <location>
        <position position="1"/>
    </location>
</feature>
<dbReference type="OrthoDB" id="6247875at2759"/>
<evidence type="ECO:0000313" key="2">
    <source>
        <dbReference type="Proteomes" id="UP000281553"/>
    </source>
</evidence>
<proteinExistence type="predicted"/>
<accession>A0A3P7NTN3</accession>
<name>A0A3P7NTN3_DIBLA</name>
<protein>
    <submittedName>
        <fullName evidence="1">Uncharacterized protein</fullName>
    </submittedName>
</protein>
<sequence length="134" mass="14957">AGDQSILEDAALGGLFTESLAGFSACPRCEGVRAKGLNEWMDHLGECHPVPSRWPSSKVDRLVAGQDLHHPYTTVVDSHKKRRRNVTPRPLNSFMECLQSTPLRFNLYMGTLCGKLSWLRNDTISVVVSRAVRH</sequence>
<evidence type="ECO:0000313" key="1">
    <source>
        <dbReference type="EMBL" id="VDN40743.1"/>
    </source>
</evidence>
<gene>
    <name evidence="1" type="ORF">DILT_LOCUS18330</name>
</gene>
<dbReference type="AlphaFoldDB" id="A0A3P7NTN3"/>
<organism evidence="1 2">
    <name type="scientific">Dibothriocephalus latus</name>
    <name type="common">Fish tapeworm</name>
    <name type="synonym">Diphyllobothrium latum</name>
    <dbReference type="NCBI Taxonomy" id="60516"/>
    <lineage>
        <taxon>Eukaryota</taxon>
        <taxon>Metazoa</taxon>
        <taxon>Spiralia</taxon>
        <taxon>Lophotrochozoa</taxon>
        <taxon>Platyhelminthes</taxon>
        <taxon>Cestoda</taxon>
        <taxon>Eucestoda</taxon>
        <taxon>Diphyllobothriidea</taxon>
        <taxon>Diphyllobothriidae</taxon>
        <taxon>Dibothriocephalus</taxon>
    </lineage>
</organism>